<keyword evidence="1 3" id="KW-0378">Hydrolase</keyword>
<dbReference type="EMBL" id="JAUHPV010000006">
    <property type="protein sequence ID" value="MDN4473366.1"/>
    <property type="molecule type" value="Genomic_DNA"/>
</dbReference>
<dbReference type="InterPro" id="IPR000073">
    <property type="entry name" value="AB_hydrolase_1"/>
</dbReference>
<dbReference type="SUPFAM" id="SSF53474">
    <property type="entry name" value="alpha/beta-Hydrolases"/>
    <property type="match status" value="1"/>
</dbReference>
<name>A0ABT8G2J5_9MICO</name>
<organism evidence="3 4">
    <name type="scientific">Demequina zhanjiangensis</name>
    <dbReference type="NCBI Taxonomy" id="3051659"/>
    <lineage>
        <taxon>Bacteria</taxon>
        <taxon>Bacillati</taxon>
        <taxon>Actinomycetota</taxon>
        <taxon>Actinomycetes</taxon>
        <taxon>Micrococcales</taxon>
        <taxon>Demequinaceae</taxon>
        <taxon>Demequina</taxon>
    </lineage>
</organism>
<proteinExistence type="predicted"/>
<gene>
    <name evidence="3" type="ORF">QQX04_10220</name>
</gene>
<evidence type="ECO:0000313" key="4">
    <source>
        <dbReference type="Proteomes" id="UP001172738"/>
    </source>
</evidence>
<reference evidence="3" key="1">
    <citation type="submission" date="2023-06" db="EMBL/GenBank/DDBJ databases">
        <title>SYSU T00b26.</title>
        <authorList>
            <person name="Gao L."/>
            <person name="Fang B.-Z."/>
            <person name="Li W.-J."/>
        </authorList>
    </citation>
    <scope>NUCLEOTIDE SEQUENCE</scope>
    <source>
        <strain evidence="3">SYSU T00b26</strain>
    </source>
</reference>
<feature type="domain" description="AB hydrolase-1" evidence="2">
    <location>
        <begin position="59"/>
        <end position="311"/>
    </location>
</feature>
<dbReference type="Gene3D" id="3.40.50.1820">
    <property type="entry name" value="alpha/beta hydrolase"/>
    <property type="match status" value="1"/>
</dbReference>
<accession>A0ABT8G2J5</accession>
<dbReference type="PANTHER" id="PTHR43798">
    <property type="entry name" value="MONOACYLGLYCEROL LIPASE"/>
    <property type="match status" value="1"/>
</dbReference>
<sequence>MSSVRLFRAPPSRRDDEGYRAAERAVWTLRGLEPQERWVEVPELGIRVRAMVHGQGRPVVFVHGNPTAGGVFVPLVAALDGVQAIVVDRPGCGLSDPLDYSQMSARELRDAIEAYLVAVIDQLAGGRADLVGNSAGGMAVLAFAARRPERVRSIVIEGVPSVEGMRLSWPMRAVTLPPVTAAVQRHRVTERDLRASFRTMGHGGIIDTPRLPKIDLEWRVAVARLTDTFPNDLALLERAATVRGPRRHWAAELLELAAVKAPALWLVGDQDPFLPRAGVEPWVARMRDATLHMLIGCGHQPWLDDPDWHAEAIGAWWRSLDA</sequence>
<dbReference type="Proteomes" id="UP001172738">
    <property type="component" value="Unassembled WGS sequence"/>
</dbReference>
<dbReference type="InterPro" id="IPR029058">
    <property type="entry name" value="AB_hydrolase_fold"/>
</dbReference>
<dbReference type="PRINTS" id="PR00111">
    <property type="entry name" value="ABHYDROLASE"/>
</dbReference>
<dbReference type="RefSeq" id="WP_301128836.1">
    <property type="nucleotide sequence ID" value="NZ_JAUHPV010000006.1"/>
</dbReference>
<keyword evidence="4" id="KW-1185">Reference proteome</keyword>
<dbReference type="PANTHER" id="PTHR43798:SF31">
    <property type="entry name" value="AB HYDROLASE SUPERFAMILY PROTEIN YCLE"/>
    <property type="match status" value="1"/>
</dbReference>
<evidence type="ECO:0000256" key="1">
    <source>
        <dbReference type="ARBA" id="ARBA00022801"/>
    </source>
</evidence>
<comment type="caution">
    <text evidence="3">The sequence shown here is derived from an EMBL/GenBank/DDBJ whole genome shotgun (WGS) entry which is preliminary data.</text>
</comment>
<evidence type="ECO:0000259" key="2">
    <source>
        <dbReference type="Pfam" id="PF12697"/>
    </source>
</evidence>
<evidence type="ECO:0000313" key="3">
    <source>
        <dbReference type="EMBL" id="MDN4473366.1"/>
    </source>
</evidence>
<dbReference type="Pfam" id="PF12697">
    <property type="entry name" value="Abhydrolase_6"/>
    <property type="match status" value="1"/>
</dbReference>
<dbReference type="InterPro" id="IPR050266">
    <property type="entry name" value="AB_hydrolase_sf"/>
</dbReference>
<protein>
    <submittedName>
        <fullName evidence="3">Alpha/beta hydrolase</fullName>
    </submittedName>
</protein>
<dbReference type="GO" id="GO:0016787">
    <property type="term" value="F:hydrolase activity"/>
    <property type="evidence" value="ECO:0007669"/>
    <property type="project" value="UniProtKB-KW"/>
</dbReference>